<evidence type="ECO:0000256" key="1">
    <source>
        <dbReference type="ARBA" id="ARBA00004609"/>
    </source>
</evidence>
<accession>A0ABQ8HW07</accession>
<dbReference type="Gene3D" id="1.20.58.1040">
    <property type="match status" value="2"/>
</dbReference>
<feature type="domain" description="X8" evidence="4">
    <location>
        <begin position="186"/>
        <end position="271"/>
    </location>
</feature>
<reference evidence="5 6" key="1">
    <citation type="submission" date="2021-02" db="EMBL/GenBank/DDBJ databases">
        <title>Plant Genome Project.</title>
        <authorList>
            <person name="Zhang R.-G."/>
        </authorList>
    </citation>
    <scope>NUCLEOTIDE SEQUENCE [LARGE SCALE GENOMIC DNA]</scope>
    <source>
        <tissue evidence="5">Leaves</tissue>
    </source>
</reference>
<evidence type="ECO:0000313" key="5">
    <source>
        <dbReference type="EMBL" id="KAH7568518.1"/>
    </source>
</evidence>
<dbReference type="EMBL" id="JAFEMO010000006">
    <property type="protein sequence ID" value="KAH7568518.1"/>
    <property type="molecule type" value="Genomic_DNA"/>
</dbReference>
<keyword evidence="2" id="KW-0449">Lipoprotein</keyword>
<keyword evidence="6" id="KW-1185">Reference proteome</keyword>
<evidence type="ECO:0000256" key="3">
    <source>
        <dbReference type="ARBA" id="ARBA00022729"/>
    </source>
</evidence>
<name>A0ABQ8HW07_9ROSI</name>
<comment type="caution">
    <text evidence="5">The sequence shown here is derived from an EMBL/GenBank/DDBJ whole genome shotgun (WGS) entry which is preliminary data.</text>
</comment>
<keyword evidence="2" id="KW-0336">GPI-anchor</keyword>
<proteinExistence type="predicted"/>
<dbReference type="Proteomes" id="UP000827721">
    <property type="component" value="Unassembled WGS sequence"/>
</dbReference>
<sequence length="308" mass="32495">MARLPFTDDAYGDSPIIAMRQPANEAAAKGERLEPPMFASTATMQEKADTTIPITGLSPPEGNTTFLDGTTWCVAHAAASQVDLQNALDWACGLGMADCSAIQNGGPCFEPDTLVSHASYAFNTYYQQNGNSDIACNFGGTATLTKNNPILATTIEATMQEKADTTIPITGLSPPEGNTTFLDGTTWCVAHAAASQVDLQNALDWACGLGMADCSAIQNGGPCFEPDTLVSHASYAFNTYYQQNGNSDIACNFGGTATLTKNNPSYSKCNYAASGSVGSSAAPPLSQQKLSFTWWKIAGMLLLLYLRS</sequence>
<organism evidence="5 6">
    <name type="scientific">Xanthoceras sorbifolium</name>
    <dbReference type="NCBI Taxonomy" id="99658"/>
    <lineage>
        <taxon>Eukaryota</taxon>
        <taxon>Viridiplantae</taxon>
        <taxon>Streptophyta</taxon>
        <taxon>Embryophyta</taxon>
        <taxon>Tracheophyta</taxon>
        <taxon>Spermatophyta</taxon>
        <taxon>Magnoliopsida</taxon>
        <taxon>eudicotyledons</taxon>
        <taxon>Gunneridae</taxon>
        <taxon>Pentapetalae</taxon>
        <taxon>rosids</taxon>
        <taxon>malvids</taxon>
        <taxon>Sapindales</taxon>
        <taxon>Sapindaceae</taxon>
        <taxon>Xanthoceroideae</taxon>
        <taxon>Xanthoceras</taxon>
    </lineage>
</organism>
<dbReference type="SMART" id="SM00768">
    <property type="entry name" value="X8"/>
    <property type="match status" value="2"/>
</dbReference>
<dbReference type="Pfam" id="PF07983">
    <property type="entry name" value="X8"/>
    <property type="match status" value="2"/>
</dbReference>
<evidence type="ECO:0000259" key="4">
    <source>
        <dbReference type="SMART" id="SM00768"/>
    </source>
</evidence>
<evidence type="ECO:0000313" key="6">
    <source>
        <dbReference type="Proteomes" id="UP000827721"/>
    </source>
</evidence>
<dbReference type="PANTHER" id="PTHR31044">
    <property type="entry name" value="BETA-1,3 GLUCANASE"/>
    <property type="match status" value="1"/>
</dbReference>
<dbReference type="InterPro" id="IPR044788">
    <property type="entry name" value="X8_dom_prot"/>
</dbReference>
<keyword evidence="3" id="KW-0732">Signal</keyword>
<feature type="domain" description="X8" evidence="4">
    <location>
        <begin position="71"/>
        <end position="155"/>
    </location>
</feature>
<dbReference type="PANTHER" id="PTHR31044:SF36">
    <property type="entry name" value="CARBOHYDRATE-BINDING X8 DOMAIN SUPERFAMILY PROTEIN"/>
    <property type="match status" value="1"/>
</dbReference>
<evidence type="ECO:0000256" key="2">
    <source>
        <dbReference type="ARBA" id="ARBA00022622"/>
    </source>
</evidence>
<protein>
    <recommendedName>
        <fullName evidence="4">X8 domain-containing protein</fullName>
    </recommendedName>
</protein>
<comment type="subcellular location">
    <subcellularLocation>
        <location evidence="1">Cell membrane</location>
        <topology evidence="1">Lipid-anchor</topology>
        <topology evidence="1">GPI-anchor</topology>
    </subcellularLocation>
</comment>
<keyword evidence="2" id="KW-0325">Glycoprotein</keyword>
<gene>
    <name evidence="5" type="ORF">JRO89_XS06G0009700</name>
</gene>
<keyword evidence="2" id="KW-0472">Membrane</keyword>
<dbReference type="InterPro" id="IPR012946">
    <property type="entry name" value="X8"/>
</dbReference>